<evidence type="ECO:0000256" key="1">
    <source>
        <dbReference type="SAM" id="MobiDB-lite"/>
    </source>
</evidence>
<dbReference type="EMBL" id="CAKXAJ010026350">
    <property type="protein sequence ID" value="CAH2267328.1"/>
    <property type="molecule type" value="Genomic_DNA"/>
</dbReference>
<sequence length="669" mass="73313">MTERDYAPLSGACVRGLCDKLYDKRKFAGVEIEKMVKDFSDANNTNQIKRLIRVLGQELMSSTNPNVKNGALMGLSSVAVGLGKGCDVYVGELIHPIVACLGESEARVRYGATEALFNVLKVARSATVTYFPLVFDALARLAADPELQVRNGAEVLDRLVKDIVTESAALELGAVVPLVRERMCDVQLNEFLRSIKKEPAEVNFEAMINILITHAQSTEELLQLTAVSWLKEFAELSGARVLPFASGVLLAALPCLAYTDEPRKKIRETAATVNLQLTKLVSEMSESRASSEGPPTNVPPVEGAPTKETPAEGPVTEGAEDEGPPRLNLEAVVGVLTQMLHHSSVHTKVAALDWILHLYNKLPSEMYLQTELVFVSVVGSLKDAADDVTDLTFQTGLLKESFEYFPRVACPERRCSVPPAGRRRARTWTSTRCCASSSACRPRTATTRRWSAASAAPSCSSARTSSARPTPPTMLLAFNGYYHFRDDNRGHGLKCSSKRRAADSLDETNPNPASKWRLRIAETAYTPTAIILEVASAAFAGRTARIYLLMEWREPKKDDFNKTRTYYFIVLLTTFPHALCHARSQCCFRVLKSHNINKFGPYGLKLSPLTLPTFLFASSSSSGRELTSLQLADSYITVLMPDSSDVMDSSDVSSVVLVSVSEHSAALFE</sequence>
<dbReference type="Gene3D" id="1.25.10.10">
    <property type="entry name" value="Leucine-rich Repeat Variant"/>
    <property type="match status" value="2"/>
</dbReference>
<dbReference type="GO" id="GO:0006661">
    <property type="term" value="P:phosphatidylinositol biosynthetic process"/>
    <property type="evidence" value="ECO:0007669"/>
    <property type="project" value="InterPro"/>
</dbReference>
<dbReference type="OrthoDB" id="5574975at2759"/>
<protein>
    <submittedName>
        <fullName evidence="2">Jg27511 protein</fullName>
    </submittedName>
</protein>
<gene>
    <name evidence="2" type="primary">jg27511</name>
    <name evidence="2" type="ORF">PAEG_LOCUS25883</name>
</gene>
<evidence type="ECO:0000313" key="2">
    <source>
        <dbReference type="EMBL" id="CAH2267328.1"/>
    </source>
</evidence>
<dbReference type="PANTHER" id="PTHR16023">
    <property type="entry name" value="TAX1 BINDING PROTEIN-RELATED"/>
    <property type="match status" value="1"/>
</dbReference>
<dbReference type="SUPFAM" id="SSF48371">
    <property type="entry name" value="ARM repeat"/>
    <property type="match status" value="1"/>
</dbReference>
<evidence type="ECO:0000313" key="3">
    <source>
        <dbReference type="Proteomes" id="UP000838756"/>
    </source>
</evidence>
<proteinExistence type="predicted"/>
<dbReference type="InterPro" id="IPR011989">
    <property type="entry name" value="ARM-like"/>
</dbReference>
<keyword evidence="3" id="KW-1185">Reference proteome</keyword>
<dbReference type="GO" id="GO:0010008">
    <property type="term" value="C:endosome membrane"/>
    <property type="evidence" value="ECO:0007669"/>
    <property type="project" value="TreeGrafter"/>
</dbReference>
<name>A0A8S4SGW2_9NEOP</name>
<feature type="region of interest" description="Disordered" evidence="1">
    <location>
        <begin position="284"/>
        <end position="326"/>
    </location>
</feature>
<dbReference type="AlphaFoldDB" id="A0A8S4SGW2"/>
<dbReference type="GO" id="GO:0070772">
    <property type="term" value="C:PAS complex"/>
    <property type="evidence" value="ECO:0007669"/>
    <property type="project" value="InterPro"/>
</dbReference>
<comment type="caution">
    <text evidence="2">The sequence shown here is derived from an EMBL/GenBank/DDBJ whole genome shotgun (WGS) entry which is preliminary data.</text>
</comment>
<dbReference type="InterPro" id="IPR026825">
    <property type="entry name" value="Vac14"/>
</dbReference>
<accession>A0A8S4SGW2</accession>
<organism evidence="2 3">
    <name type="scientific">Pararge aegeria aegeria</name>
    <dbReference type="NCBI Taxonomy" id="348720"/>
    <lineage>
        <taxon>Eukaryota</taxon>
        <taxon>Metazoa</taxon>
        <taxon>Ecdysozoa</taxon>
        <taxon>Arthropoda</taxon>
        <taxon>Hexapoda</taxon>
        <taxon>Insecta</taxon>
        <taxon>Pterygota</taxon>
        <taxon>Neoptera</taxon>
        <taxon>Endopterygota</taxon>
        <taxon>Lepidoptera</taxon>
        <taxon>Glossata</taxon>
        <taxon>Ditrysia</taxon>
        <taxon>Papilionoidea</taxon>
        <taxon>Nymphalidae</taxon>
        <taxon>Satyrinae</taxon>
        <taxon>Satyrini</taxon>
        <taxon>Parargina</taxon>
        <taxon>Pararge</taxon>
    </lineage>
</organism>
<dbReference type="PANTHER" id="PTHR16023:SF0">
    <property type="entry name" value="PROTEIN VAC14 HOMOLOG"/>
    <property type="match status" value="1"/>
</dbReference>
<reference evidence="2" key="1">
    <citation type="submission" date="2022-03" db="EMBL/GenBank/DDBJ databases">
        <authorList>
            <person name="Lindestad O."/>
        </authorList>
    </citation>
    <scope>NUCLEOTIDE SEQUENCE</scope>
</reference>
<dbReference type="Pfam" id="PF12755">
    <property type="entry name" value="Vac14_Fab1_bd"/>
    <property type="match status" value="1"/>
</dbReference>
<dbReference type="Proteomes" id="UP000838756">
    <property type="component" value="Unassembled WGS sequence"/>
</dbReference>
<dbReference type="InterPro" id="IPR016024">
    <property type="entry name" value="ARM-type_fold"/>
</dbReference>